<dbReference type="InterPro" id="IPR059000">
    <property type="entry name" value="ATPase_P-type_domA"/>
</dbReference>
<sequence>MVKIAKLHIDGMHCSACSASIQSNLEKNSSILNTKINAISGKAKISYEESQISEQKIIELITSYGFPASKDNSKEREMAYIQGLKTRLLVAIPCFLVIFVLHMGGFHSFWSSAVELLLASVAQIYCAMPFYKGSMSFFKTKVADMNVLIALGTSAAYLYSVYLFFSGAKGYYFEGSASVICFVLLGEYLKSKAKKSASEELEVLAKILPPKARLLKEDKKEWVAINTIKKGDKCLVVSGEKIPLDGKIIQGEAEVSSAHINGEELPSVLREGSEVIGGSVVINGEIIVESSKDSSDFFVYEMLDLLELSQTQKPPIGILADKIASVFVPCIVLLALVAFLFWLQEGFAFALSIAASILVVSCPCALGLAVPLAIVCASMRAKRNEILIKSPDVYEKAKQIKFMVFDKTGTLTKGEIIVQKADIFGDKKEILSLSKAMQEDNPHPIGKAILEYTKEFTTHVVLQKKEYLITKGVKAVFNQEEYYLGSLAWIQEILGKEDIVKQEEGVVALCNKKELLAVFYLKDSLRKNAKEVIDCIKNLGIVPVILSGDNLASVEKIAQELGIKEYFAQTTPLQKSQKIGELKKLGGVCFVGDGINDALALEESSFGISFASATELAKEIGDVLLLKDDLKGIVEVFKISFATLKNIKENLFFAYVYNVVLIPIAAGVLYPFVGIVLQPSLAGAAMAFSSVSVVLNALRISRLKL</sequence>
<dbReference type="Gene3D" id="3.30.70.100">
    <property type="match status" value="1"/>
</dbReference>
<dbReference type="Pfam" id="PF00403">
    <property type="entry name" value="HMA"/>
    <property type="match status" value="1"/>
</dbReference>
<dbReference type="Gene3D" id="2.70.150.10">
    <property type="entry name" value="Calcium-transporting ATPase, cytoplasmic transduction domain A"/>
    <property type="match status" value="1"/>
</dbReference>
<evidence type="ECO:0000256" key="13">
    <source>
        <dbReference type="ARBA" id="ARBA00037143"/>
    </source>
</evidence>
<proteinExistence type="inferred from homology"/>
<dbReference type="InterPro" id="IPR006121">
    <property type="entry name" value="HMA_dom"/>
</dbReference>
<keyword evidence="9 17" id="KW-0067">ATP-binding</keyword>
<evidence type="ECO:0000256" key="12">
    <source>
        <dbReference type="ARBA" id="ARBA00023136"/>
    </source>
</evidence>
<dbReference type="NCBIfam" id="TIGR01525">
    <property type="entry name" value="ATPase-IB_hvy"/>
    <property type="match status" value="1"/>
</dbReference>
<evidence type="ECO:0000256" key="7">
    <source>
        <dbReference type="ARBA" id="ARBA00022723"/>
    </source>
</evidence>
<keyword evidence="11 17" id="KW-1133">Transmembrane helix</keyword>
<dbReference type="KEGG" id="had:CDV25_08435"/>
<dbReference type="Gene3D" id="3.40.1110.10">
    <property type="entry name" value="Calcium-transporting ATPase, cytoplasmic domain N"/>
    <property type="match status" value="1"/>
</dbReference>
<dbReference type="GO" id="GO:0043682">
    <property type="term" value="F:P-type divalent copper transporter activity"/>
    <property type="evidence" value="ECO:0007669"/>
    <property type="project" value="UniProtKB-EC"/>
</dbReference>
<dbReference type="GO" id="GO:0012505">
    <property type="term" value="C:endomembrane system"/>
    <property type="evidence" value="ECO:0007669"/>
    <property type="project" value="UniProtKB-SubCell"/>
</dbReference>
<reference evidence="19 20" key="1">
    <citation type="submission" date="2017-06" db="EMBL/GenBank/DDBJ databases">
        <title>Complete genome of Helicobacter apodemus.</title>
        <authorList>
            <person name="Cho S."/>
        </authorList>
    </citation>
    <scope>NUCLEOTIDE SEQUENCE [LARGE SCALE GENOMIC DNA]</scope>
    <source>
        <strain evidence="20">SNUVETPUB-15-01</strain>
    </source>
</reference>
<gene>
    <name evidence="19" type="ORF">CDV25_08435</name>
</gene>
<evidence type="ECO:0000256" key="8">
    <source>
        <dbReference type="ARBA" id="ARBA00022741"/>
    </source>
</evidence>
<dbReference type="RefSeq" id="WP_108911569.1">
    <property type="nucleotide sequence ID" value="NZ_CP021886.1"/>
</dbReference>
<dbReference type="Pfam" id="PF00702">
    <property type="entry name" value="Hydrolase"/>
    <property type="match status" value="1"/>
</dbReference>
<dbReference type="SUPFAM" id="SSF81653">
    <property type="entry name" value="Calcium ATPase, transduction domain A"/>
    <property type="match status" value="1"/>
</dbReference>
<feature type="transmembrane region" description="Helical" evidence="17">
    <location>
        <begin position="679"/>
        <end position="698"/>
    </location>
</feature>
<dbReference type="SUPFAM" id="SSF81665">
    <property type="entry name" value="Calcium ATPase, transmembrane domain M"/>
    <property type="match status" value="1"/>
</dbReference>
<dbReference type="InterPro" id="IPR018303">
    <property type="entry name" value="ATPase_P-typ_P_site"/>
</dbReference>
<comment type="subcellular location">
    <subcellularLocation>
        <location evidence="2 17">Cell membrane</location>
    </subcellularLocation>
    <subcellularLocation>
        <location evidence="1">Endomembrane system</location>
        <topology evidence="1">Multi-pass membrane protein</topology>
    </subcellularLocation>
</comment>
<feature type="transmembrane region" description="Helical" evidence="17">
    <location>
        <begin position="84"/>
        <end position="103"/>
    </location>
</feature>
<dbReference type="EC" id="7.2.2.9" evidence="14"/>
<dbReference type="SUPFAM" id="SSF55008">
    <property type="entry name" value="HMA, heavy metal-associated domain"/>
    <property type="match status" value="1"/>
</dbReference>
<dbReference type="SUPFAM" id="SSF56784">
    <property type="entry name" value="HAD-like"/>
    <property type="match status" value="1"/>
</dbReference>
<feature type="transmembrane region" description="Helical" evidence="17">
    <location>
        <begin position="323"/>
        <end position="343"/>
    </location>
</feature>
<comment type="catalytic activity">
    <reaction evidence="16">
        <text>Cu(2+)(in) + ATP + H2O = Cu(2+)(out) + ADP + phosphate + H(+)</text>
        <dbReference type="Rhea" id="RHEA:10376"/>
        <dbReference type="ChEBI" id="CHEBI:15377"/>
        <dbReference type="ChEBI" id="CHEBI:15378"/>
        <dbReference type="ChEBI" id="CHEBI:29036"/>
        <dbReference type="ChEBI" id="CHEBI:30616"/>
        <dbReference type="ChEBI" id="CHEBI:43474"/>
        <dbReference type="ChEBI" id="CHEBI:456216"/>
        <dbReference type="EC" id="7.2.2.9"/>
    </reaction>
</comment>
<dbReference type="GO" id="GO:0055070">
    <property type="term" value="P:copper ion homeostasis"/>
    <property type="evidence" value="ECO:0007669"/>
    <property type="project" value="TreeGrafter"/>
</dbReference>
<dbReference type="EMBL" id="CP021886">
    <property type="protein sequence ID" value="AWI34785.1"/>
    <property type="molecule type" value="Genomic_DNA"/>
</dbReference>
<dbReference type="InterPro" id="IPR001757">
    <property type="entry name" value="P_typ_ATPase"/>
</dbReference>
<keyword evidence="7 17" id="KW-0479">Metal-binding</keyword>
<feature type="domain" description="HMA" evidence="18">
    <location>
        <begin position="3"/>
        <end position="69"/>
    </location>
</feature>
<evidence type="ECO:0000256" key="17">
    <source>
        <dbReference type="RuleBase" id="RU362081"/>
    </source>
</evidence>
<dbReference type="FunFam" id="3.30.70.100:FF:000001">
    <property type="entry name" value="ATPase copper transporting beta"/>
    <property type="match status" value="1"/>
</dbReference>
<comment type="similarity">
    <text evidence="3 17">Belongs to the cation transport ATPase (P-type) (TC 3.A.3) family. Type IB subfamily.</text>
</comment>
<keyword evidence="6 17" id="KW-0812">Transmembrane</keyword>
<dbReference type="OrthoDB" id="2490525at2"/>
<dbReference type="GO" id="GO:0016887">
    <property type="term" value="F:ATP hydrolysis activity"/>
    <property type="evidence" value="ECO:0007669"/>
    <property type="project" value="InterPro"/>
</dbReference>
<dbReference type="NCBIfam" id="TIGR01494">
    <property type="entry name" value="ATPase_P-type"/>
    <property type="match status" value="1"/>
</dbReference>
<dbReference type="SFLD" id="SFLDS00003">
    <property type="entry name" value="Haloacid_Dehalogenase"/>
    <property type="match status" value="1"/>
</dbReference>
<evidence type="ECO:0000256" key="3">
    <source>
        <dbReference type="ARBA" id="ARBA00006024"/>
    </source>
</evidence>
<dbReference type="GO" id="GO:0005524">
    <property type="term" value="F:ATP binding"/>
    <property type="evidence" value="ECO:0007669"/>
    <property type="project" value="UniProtKB-UniRule"/>
</dbReference>
<evidence type="ECO:0000256" key="11">
    <source>
        <dbReference type="ARBA" id="ARBA00022989"/>
    </source>
</evidence>
<dbReference type="AlphaFoldDB" id="A0A2U8FGW2"/>
<dbReference type="Pfam" id="PF00122">
    <property type="entry name" value="E1-E2_ATPase"/>
    <property type="match status" value="1"/>
</dbReference>
<name>A0A2U8FGW2_9HELI</name>
<dbReference type="Gene3D" id="3.40.50.1000">
    <property type="entry name" value="HAD superfamily/HAD-like"/>
    <property type="match status" value="1"/>
</dbReference>
<dbReference type="InterPro" id="IPR023214">
    <property type="entry name" value="HAD_sf"/>
</dbReference>
<feature type="transmembrane region" description="Helical" evidence="17">
    <location>
        <begin position="652"/>
        <end position="673"/>
    </location>
</feature>
<dbReference type="PRINTS" id="PR00119">
    <property type="entry name" value="CATATPASE"/>
</dbReference>
<evidence type="ECO:0000256" key="15">
    <source>
        <dbReference type="ARBA" id="ARBA00040690"/>
    </source>
</evidence>
<keyword evidence="5" id="KW-0597">Phosphoprotein</keyword>
<dbReference type="CDD" id="cd00371">
    <property type="entry name" value="HMA"/>
    <property type="match status" value="1"/>
</dbReference>
<dbReference type="GO" id="GO:0005886">
    <property type="term" value="C:plasma membrane"/>
    <property type="evidence" value="ECO:0007669"/>
    <property type="project" value="UniProtKB-SubCell"/>
</dbReference>
<evidence type="ECO:0000259" key="18">
    <source>
        <dbReference type="PROSITE" id="PS50846"/>
    </source>
</evidence>
<feature type="transmembrane region" description="Helical" evidence="17">
    <location>
        <begin position="349"/>
        <end position="377"/>
    </location>
</feature>
<dbReference type="InterPro" id="IPR008250">
    <property type="entry name" value="ATPase_P-typ_transduc_dom_A_sf"/>
</dbReference>
<keyword evidence="8 17" id="KW-0547">Nucleotide-binding</keyword>
<dbReference type="SFLD" id="SFLDG00002">
    <property type="entry name" value="C1.7:_P-type_atpase_like"/>
    <property type="match status" value="1"/>
</dbReference>
<evidence type="ECO:0000256" key="16">
    <source>
        <dbReference type="ARBA" id="ARBA00047424"/>
    </source>
</evidence>
<evidence type="ECO:0000256" key="9">
    <source>
        <dbReference type="ARBA" id="ARBA00022840"/>
    </source>
</evidence>
<feature type="transmembrane region" description="Helical" evidence="17">
    <location>
        <begin position="143"/>
        <end position="165"/>
    </location>
</feature>
<dbReference type="NCBIfam" id="TIGR01511">
    <property type="entry name" value="ATPase-IB1_Cu"/>
    <property type="match status" value="1"/>
</dbReference>
<dbReference type="PANTHER" id="PTHR43520:SF8">
    <property type="entry name" value="P-TYPE CU(+) TRANSPORTER"/>
    <property type="match status" value="1"/>
</dbReference>
<dbReference type="InterPro" id="IPR023299">
    <property type="entry name" value="ATPase_P-typ_cyto_dom_N"/>
</dbReference>
<organism evidence="19 20">
    <name type="scientific">Helicobacter apodemus</name>
    <dbReference type="NCBI Taxonomy" id="135569"/>
    <lineage>
        <taxon>Bacteria</taxon>
        <taxon>Pseudomonadati</taxon>
        <taxon>Campylobacterota</taxon>
        <taxon>Epsilonproteobacteria</taxon>
        <taxon>Campylobacterales</taxon>
        <taxon>Helicobacteraceae</taxon>
        <taxon>Helicobacter</taxon>
    </lineage>
</organism>
<comment type="function">
    <text evidence="13">Probably involved in copper export.</text>
</comment>
<dbReference type="PROSITE" id="PS50846">
    <property type="entry name" value="HMA_2"/>
    <property type="match status" value="1"/>
</dbReference>
<dbReference type="NCBIfam" id="TIGR01512">
    <property type="entry name" value="ATPase-IB2_Cd"/>
    <property type="match status" value="1"/>
</dbReference>
<dbReference type="InterPro" id="IPR044492">
    <property type="entry name" value="P_typ_ATPase_HD_dom"/>
</dbReference>
<evidence type="ECO:0000256" key="2">
    <source>
        <dbReference type="ARBA" id="ARBA00004236"/>
    </source>
</evidence>
<dbReference type="InterPro" id="IPR036163">
    <property type="entry name" value="HMA_dom_sf"/>
</dbReference>
<evidence type="ECO:0000313" key="20">
    <source>
        <dbReference type="Proteomes" id="UP000244890"/>
    </source>
</evidence>
<evidence type="ECO:0000256" key="14">
    <source>
        <dbReference type="ARBA" id="ARBA00038904"/>
    </source>
</evidence>
<dbReference type="GO" id="GO:0005507">
    <property type="term" value="F:copper ion binding"/>
    <property type="evidence" value="ECO:0007669"/>
    <property type="project" value="TreeGrafter"/>
</dbReference>
<keyword evidence="10" id="KW-1278">Translocase</keyword>
<dbReference type="PRINTS" id="PR00943">
    <property type="entry name" value="CUATPASE"/>
</dbReference>
<evidence type="ECO:0000256" key="6">
    <source>
        <dbReference type="ARBA" id="ARBA00022692"/>
    </source>
</evidence>
<accession>A0A2U8FGW2</accession>
<evidence type="ECO:0000256" key="4">
    <source>
        <dbReference type="ARBA" id="ARBA00022475"/>
    </source>
</evidence>
<dbReference type="InterPro" id="IPR027256">
    <property type="entry name" value="P-typ_ATPase_IB"/>
</dbReference>
<dbReference type="Proteomes" id="UP000244890">
    <property type="component" value="Chromosome"/>
</dbReference>
<dbReference type="InterPro" id="IPR023298">
    <property type="entry name" value="ATPase_P-typ_TM_dom_sf"/>
</dbReference>
<evidence type="ECO:0000256" key="5">
    <source>
        <dbReference type="ARBA" id="ARBA00022553"/>
    </source>
</evidence>
<keyword evidence="4 17" id="KW-1003">Cell membrane</keyword>
<dbReference type="PANTHER" id="PTHR43520">
    <property type="entry name" value="ATP7, ISOFORM B"/>
    <property type="match status" value="1"/>
</dbReference>
<protein>
    <recommendedName>
        <fullName evidence="15">Copper-transporting ATPase</fullName>
        <ecNumber evidence="14">7.2.2.9</ecNumber>
    </recommendedName>
</protein>
<dbReference type="PROSITE" id="PS00154">
    <property type="entry name" value="ATPASE_E1_E2"/>
    <property type="match status" value="1"/>
</dbReference>
<dbReference type="InterPro" id="IPR036412">
    <property type="entry name" value="HAD-like_sf"/>
</dbReference>
<evidence type="ECO:0000313" key="19">
    <source>
        <dbReference type="EMBL" id="AWI34785.1"/>
    </source>
</evidence>
<keyword evidence="12 17" id="KW-0472">Membrane</keyword>
<dbReference type="SFLD" id="SFLDF00027">
    <property type="entry name" value="p-type_atpase"/>
    <property type="match status" value="1"/>
</dbReference>
<evidence type="ECO:0000256" key="1">
    <source>
        <dbReference type="ARBA" id="ARBA00004127"/>
    </source>
</evidence>
<evidence type="ECO:0000256" key="10">
    <source>
        <dbReference type="ARBA" id="ARBA00022967"/>
    </source>
</evidence>